<feature type="compositionally biased region" description="Low complexity" evidence="1">
    <location>
        <begin position="759"/>
        <end position="783"/>
    </location>
</feature>
<dbReference type="EMBL" id="CAUYUJ010019850">
    <property type="protein sequence ID" value="CAK0894137.1"/>
    <property type="molecule type" value="Genomic_DNA"/>
</dbReference>
<evidence type="ECO:0000256" key="1">
    <source>
        <dbReference type="SAM" id="MobiDB-lite"/>
    </source>
</evidence>
<sequence>MAQTGSISWPVVLQGSDGRPFVAACGSKLVFPPAFVSRSNGSAIFAAIEAGDPSLTFAALQDIAGSVKVLAYFVGSDLAPSCVRAKMEVALRASVHNRWALLSDQGVIVLFDGQCISHIVHREVESTFMVYDIITKLYAVAFCASLSNMAATVKAALHDVIREDLASGGFFPRLQNPSAGCGVLAMARMTILRNLDVRARQEDDHVNADQEDMLQAFLECFNGDHRRPQVQHFCHKENCRCGRSLDSCVQVMVEISWKLWFEDVGSDLPAQNRWYTFAPHVARQTGARMCHQLLRRVLERAFVPQPQQPDDDSHHSHCHKRLVTARDFVVDRSCPELLGFALLVTLPIDHMSLRLQHLDATDGGSVAELCDTSDKGIIASTHMKYWELCNVWAASAGSEYSRSLWWYLEAVADSTEEQFLDNLRRHCVGLSAAVWARIEIKYSNWPYRLMCEQYVRGSFTAASPCCLDSWCSGPLRMKLQTEDDLERPQIKKLIQELRRKYLKATNMRLEGLLGEMKASCRTHLNRQPNAERTVYTCHTRDLMKHHLARGGVDSRRHHDRSMMIRAGVPLVGSAPAGGPCSRHLRRQSLGDVLDCGDDEWPVSESAVRGFLDSHPAMSAKVLRNPGFANKARLARRFALDQGALLVEDASDIPVTHCMVNCAQHANSSSGALFSVSLGQNTLHRWDFTTLWAIGRGLFLSNVASVKVVISPLECLAGGGQPLPPQPGPQPGGPLQHIIGDSAGEESTDGEVHDGGGGDDAAAAAGDAGAPPQQPLAAPAAAAPAPAPPPPPRVQQGEKWPLQSTSSPWKIARIASRGVHVGWGATCKGHSNAEDTSKQVCKKAFHSTAGDAQLRMMAWLVEGIDIPADSAVGRSLHLNVNPRDFAAAALDENEMVSRALARWP</sequence>
<comment type="caution">
    <text evidence="2">The sequence shown here is derived from an EMBL/GenBank/DDBJ whole genome shotgun (WGS) entry which is preliminary data.</text>
</comment>
<organism evidence="2 3">
    <name type="scientific">Prorocentrum cordatum</name>
    <dbReference type="NCBI Taxonomy" id="2364126"/>
    <lineage>
        <taxon>Eukaryota</taxon>
        <taxon>Sar</taxon>
        <taxon>Alveolata</taxon>
        <taxon>Dinophyceae</taxon>
        <taxon>Prorocentrales</taxon>
        <taxon>Prorocentraceae</taxon>
        <taxon>Prorocentrum</taxon>
    </lineage>
</organism>
<reference evidence="2" key="1">
    <citation type="submission" date="2023-10" db="EMBL/GenBank/DDBJ databases">
        <authorList>
            <person name="Chen Y."/>
            <person name="Shah S."/>
            <person name="Dougan E. K."/>
            <person name="Thang M."/>
            <person name="Chan C."/>
        </authorList>
    </citation>
    <scope>NUCLEOTIDE SEQUENCE [LARGE SCALE GENOMIC DNA]</scope>
</reference>
<dbReference type="Proteomes" id="UP001189429">
    <property type="component" value="Unassembled WGS sequence"/>
</dbReference>
<feature type="compositionally biased region" description="Pro residues" evidence="1">
    <location>
        <begin position="721"/>
        <end position="731"/>
    </location>
</feature>
<feature type="region of interest" description="Disordered" evidence="1">
    <location>
        <begin position="719"/>
        <end position="803"/>
    </location>
</feature>
<proteinExistence type="predicted"/>
<evidence type="ECO:0000313" key="3">
    <source>
        <dbReference type="Proteomes" id="UP001189429"/>
    </source>
</evidence>
<evidence type="ECO:0000313" key="2">
    <source>
        <dbReference type="EMBL" id="CAK0894137.1"/>
    </source>
</evidence>
<gene>
    <name evidence="2" type="ORF">PCOR1329_LOCUS73263</name>
</gene>
<protein>
    <recommendedName>
        <fullName evidence="4">Ubiquitinyl hydrolase 1</fullName>
    </recommendedName>
</protein>
<keyword evidence="3" id="KW-1185">Reference proteome</keyword>
<evidence type="ECO:0008006" key="4">
    <source>
        <dbReference type="Google" id="ProtNLM"/>
    </source>
</evidence>
<name>A0ABN9X7K4_9DINO</name>
<accession>A0ABN9X7K4</accession>